<dbReference type="Proteomes" id="UP000631114">
    <property type="component" value="Unassembled WGS sequence"/>
</dbReference>
<evidence type="ECO:0000313" key="2">
    <source>
        <dbReference type="Proteomes" id="UP000631114"/>
    </source>
</evidence>
<reference evidence="1 2" key="1">
    <citation type="submission" date="2020-10" db="EMBL/GenBank/DDBJ databases">
        <title>The Coptis chinensis genome and diversification of protoberbering-type alkaloids.</title>
        <authorList>
            <person name="Wang B."/>
            <person name="Shu S."/>
            <person name="Song C."/>
            <person name="Liu Y."/>
        </authorList>
    </citation>
    <scope>NUCLEOTIDE SEQUENCE [LARGE SCALE GENOMIC DNA]</scope>
    <source>
        <strain evidence="1">HL-2020</strain>
        <tissue evidence="1">Leaf</tissue>
    </source>
</reference>
<name>A0A835I023_9MAGN</name>
<protein>
    <submittedName>
        <fullName evidence="1">Uncharacterized protein</fullName>
    </submittedName>
</protein>
<dbReference type="AlphaFoldDB" id="A0A835I023"/>
<proteinExistence type="predicted"/>
<evidence type="ECO:0000313" key="1">
    <source>
        <dbReference type="EMBL" id="KAF9607941.1"/>
    </source>
</evidence>
<comment type="caution">
    <text evidence="1">The sequence shown here is derived from an EMBL/GenBank/DDBJ whole genome shotgun (WGS) entry which is preliminary data.</text>
</comment>
<gene>
    <name evidence="1" type="ORF">IFM89_003861</name>
</gene>
<dbReference type="EMBL" id="JADFTS010000004">
    <property type="protein sequence ID" value="KAF9607941.1"/>
    <property type="molecule type" value="Genomic_DNA"/>
</dbReference>
<keyword evidence="2" id="KW-1185">Reference proteome</keyword>
<accession>A0A835I023</accession>
<organism evidence="1 2">
    <name type="scientific">Coptis chinensis</name>
    <dbReference type="NCBI Taxonomy" id="261450"/>
    <lineage>
        <taxon>Eukaryota</taxon>
        <taxon>Viridiplantae</taxon>
        <taxon>Streptophyta</taxon>
        <taxon>Embryophyta</taxon>
        <taxon>Tracheophyta</taxon>
        <taxon>Spermatophyta</taxon>
        <taxon>Magnoliopsida</taxon>
        <taxon>Ranunculales</taxon>
        <taxon>Ranunculaceae</taxon>
        <taxon>Coptidoideae</taxon>
        <taxon>Coptis</taxon>
    </lineage>
</organism>
<sequence length="84" mass="8756">MDKAGVVVGVVDDMGEGLQCSNHILILRITQVGMWDLCFLSSRKVGSDTNNGGGVKTYGGLGFTGSTSTCMIPSSKKKMNKVAG</sequence>